<reference evidence="2 3" key="1">
    <citation type="submission" date="2019-03" db="EMBL/GenBank/DDBJ databases">
        <title>Burkholderia cepacia outbreak.</title>
        <authorList>
            <person name="Farzana R."/>
            <person name="Walsh T.R."/>
        </authorList>
    </citation>
    <scope>NUCLEOTIDE SEQUENCE [LARGE SCALE GENOMIC DNA]</scope>
    <source>
        <strain evidence="3">d13</strain>
    </source>
</reference>
<proteinExistence type="predicted"/>
<protein>
    <submittedName>
        <fullName evidence="2">DUF3331 domain-containing protein</fullName>
    </submittedName>
</protein>
<organism evidence="2 3">
    <name type="scientific">Burkholderia cepacia</name>
    <name type="common">Pseudomonas cepacia</name>
    <dbReference type="NCBI Taxonomy" id="292"/>
    <lineage>
        <taxon>Bacteria</taxon>
        <taxon>Pseudomonadati</taxon>
        <taxon>Pseudomonadota</taxon>
        <taxon>Betaproteobacteria</taxon>
        <taxon>Burkholderiales</taxon>
        <taxon>Burkholderiaceae</taxon>
        <taxon>Burkholderia</taxon>
        <taxon>Burkholderia cepacia complex</taxon>
    </lineage>
</organism>
<dbReference type="Pfam" id="PF11811">
    <property type="entry name" value="DUF3331"/>
    <property type="match status" value="1"/>
</dbReference>
<evidence type="ECO:0000313" key="2">
    <source>
        <dbReference type="EMBL" id="TEU51960.1"/>
    </source>
</evidence>
<name>A0AAX2RVU0_BURCE</name>
<dbReference type="InterPro" id="IPR021769">
    <property type="entry name" value="DUF3331"/>
</dbReference>
<dbReference type="AlphaFoldDB" id="A0AAX2RVU0"/>
<sequence length="134" mass="14683">MDSGVPGSAIWTHTVGMLDGGNRRSDHSSSSAAVGGRSRHPDEATSAPTVRILGRKSDSTIYVSWRDPTACHYGDQMWKLRIAKVPGTCALSHCTIHVGDLVYRPIHARLQSKPVNRHFMILASAVEHTRIQDL</sequence>
<evidence type="ECO:0000313" key="3">
    <source>
        <dbReference type="Proteomes" id="UP000298234"/>
    </source>
</evidence>
<feature type="region of interest" description="Disordered" evidence="1">
    <location>
        <begin position="16"/>
        <end position="47"/>
    </location>
</feature>
<evidence type="ECO:0000256" key="1">
    <source>
        <dbReference type="SAM" id="MobiDB-lite"/>
    </source>
</evidence>
<gene>
    <name evidence="2" type="ORF">E3D37_07710</name>
</gene>
<dbReference type="RefSeq" id="WP_124533667.1">
    <property type="nucleotide sequence ID" value="NZ_CADEUZ010000007.1"/>
</dbReference>
<dbReference type="EMBL" id="SNSQ01000006">
    <property type="protein sequence ID" value="TEU51960.1"/>
    <property type="molecule type" value="Genomic_DNA"/>
</dbReference>
<accession>A0AAX2RVU0</accession>
<dbReference type="Proteomes" id="UP000298234">
    <property type="component" value="Unassembled WGS sequence"/>
</dbReference>
<comment type="caution">
    <text evidence="2">The sequence shown here is derived from an EMBL/GenBank/DDBJ whole genome shotgun (WGS) entry which is preliminary data.</text>
</comment>